<dbReference type="Gene3D" id="3.20.20.140">
    <property type="entry name" value="Metal-dependent hydrolases"/>
    <property type="match status" value="1"/>
</dbReference>
<keyword evidence="1" id="KW-0456">Lyase</keyword>
<reference evidence="3 4" key="1">
    <citation type="submission" date="2019-12" db="EMBL/GenBank/DDBJ databases">
        <title>Defluviitalea raffinosedens, isolated from a biogas fermenter, genome sequencing and characterization.</title>
        <authorList>
            <person name="Rettenmaier R."/>
            <person name="Schneider M."/>
            <person name="Neuhaus K."/>
            <person name="Liebl W."/>
            <person name="Zverlov V."/>
        </authorList>
    </citation>
    <scope>NUCLEOTIDE SEQUENCE [LARGE SCALE GENOMIC DNA]</scope>
    <source>
        <strain evidence="3 4">249c-K6</strain>
    </source>
</reference>
<dbReference type="Proteomes" id="UP000483018">
    <property type="component" value="Unassembled WGS sequence"/>
</dbReference>
<sequence>MIDVNELLEESANNTEESQKKLYTDYHMHLMSKQMADIFKVLNGSDQFNENPIEEFSAERILTLLDHGRLNRAFVLSGAYMLGMDGIEGPDEYNDVKKENNYLAIQCAKDPERLIGFFSVNPLKSYAIKEVDRCYDRLRLPGLKLHFTNSKVDLNNPEHLAKIQEIFSHAAKRGIPILLHFRRNSPEFGKKDVEILINEVIVKTPGLKLQIAHLGGWGGFDETTEEVISTFIEEYEKSKGMDKSSIIFDLSGVIVTQKEEIKGMLDITSEEQHKRIIDYIREWGIENIVFGSDWPYSSPADYISNSKRLLPLKEAEIEKILTNDICIRMFGSSEIRHPDLKQLLMSLKEGIDYNASLSVKLGE</sequence>
<dbReference type="RefSeq" id="WP_158741793.1">
    <property type="nucleotide sequence ID" value="NZ_WSLF01000021.1"/>
</dbReference>
<protein>
    <submittedName>
        <fullName evidence="3">Amidohydrolase family protein</fullName>
    </submittedName>
</protein>
<name>A0A7C8LAV4_9FIRM</name>
<proteinExistence type="predicted"/>
<dbReference type="GO" id="GO:0005737">
    <property type="term" value="C:cytoplasm"/>
    <property type="evidence" value="ECO:0007669"/>
    <property type="project" value="TreeGrafter"/>
</dbReference>
<dbReference type="GO" id="GO:0016787">
    <property type="term" value="F:hydrolase activity"/>
    <property type="evidence" value="ECO:0007669"/>
    <property type="project" value="UniProtKB-KW"/>
</dbReference>
<evidence type="ECO:0000313" key="3">
    <source>
        <dbReference type="EMBL" id="KAE9628371.1"/>
    </source>
</evidence>
<organism evidence="3 4">
    <name type="scientific">Defluviitalea raffinosedens</name>
    <dbReference type="NCBI Taxonomy" id="1450156"/>
    <lineage>
        <taxon>Bacteria</taxon>
        <taxon>Bacillati</taxon>
        <taxon>Bacillota</taxon>
        <taxon>Clostridia</taxon>
        <taxon>Lachnospirales</taxon>
        <taxon>Defluviitaleaceae</taxon>
        <taxon>Defluviitalea</taxon>
    </lineage>
</organism>
<dbReference type="EMBL" id="WSLF01000021">
    <property type="protein sequence ID" value="KAE9628371.1"/>
    <property type="molecule type" value="Genomic_DNA"/>
</dbReference>
<evidence type="ECO:0000313" key="4">
    <source>
        <dbReference type="Proteomes" id="UP000483018"/>
    </source>
</evidence>
<dbReference type="Pfam" id="PF04909">
    <property type="entry name" value="Amidohydro_2"/>
    <property type="match status" value="1"/>
</dbReference>
<accession>A0A7C8LAV4</accession>
<dbReference type="OrthoDB" id="9771932at2"/>
<gene>
    <name evidence="3" type="ORF">GND95_14185</name>
</gene>
<dbReference type="PANTHER" id="PTHR21240:SF28">
    <property type="entry name" value="ISO-OROTATE DECARBOXYLASE (EUROFUNG)"/>
    <property type="match status" value="1"/>
</dbReference>
<keyword evidence="3" id="KW-0378">Hydrolase</keyword>
<dbReference type="GO" id="GO:0016831">
    <property type="term" value="F:carboxy-lyase activity"/>
    <property type="evidence" value="ECO:0007669"/>
    <property type="project" value="InterPro"/>
</dbReference>
<dbReference type="GO" id="GO:0019748">
    <property type="term" value="P:secondary metabolic process"/>
    <property type="evidence" value="ECO:0007669"/>
    <property type="project" value="TreeGrafter"/>
</dbReference>
<feature type="domain" description="Amidohydrolase-related" evidence="2">
    <location>
        <begin position="25"/>
        <end position="321"/>
    </location>
</feature>
<evidence type="ECO:0000256" key="1">
    <source>
        <dbReference type="ARBA" id="ARBA00023239"/>
    </source>
</evidence>
<dbReference type="PANTHER" id="PTHR21240">
    <property type="entry name" value="2-AMINO-3-CARBOXYLMUCONATE-6-SEMIALDEHYDE DECARBOXYLASE"/>
    <property type="match status" value="1"/>
</dbReference>
<dbReference type="InterPro" id="IPR006680">
    <property type="entry name" value="Amidohydro-rel"/>
</dbReference>
<dbReference type="SUPFAM" id="SSF51556">
    <property type="entry name" value="Metallo-dependent hydrolases"/>
    <property type="match status" value="1"/>
</dbReference>
<evidence type="ECO:0000259" key="2">
    <source>
        <dbReference type="Pfam" id="PF04909"/>
    </source>
</evidence>
<dbReference type="AlphaFoldDB" id="A0A7C8LAV4"/>
<comment type="caution">
    <text evidence="3">The sequence shown here is derived from an EMBL/GenBank/DDBJ whole genome shotgun (WGS) entry which is preliminary data.</text>
</comment>
<dbReference type="InterPro" id="IPR032466">
    <property type="entry name" value="Metal_Hydrolase"/>
</dbReference>
<dbReference type="InterPro" id="IPR032465">
    <property type="entry name" value="ACMSD"/>
</dbReference>
<keyword evidence="4" id="KW-1185">Reference proteome</keyword>